<reference evidence="1" key="2">
    <citation type="submission" date="2023-07" db="EMBL/GenBank/DDBJ databases">
        <authorList>
            <person name="Bai X.-H."/>
            <person name="Wang H.-H."/>
            <person name="Wang J."/>
            <person name="Ma M.-Y."/>
            <person name="Hu H.-H."/>
            <person name="Song Z.-L."/>
            <person name="Ma H.-G."/>
            <person name="Fan Y."/>
            <person name="Du C.-Y."/>
            <person name="Xu J.-C."/>
        </authorList>
    </citation>
    <scope>NUCLEOTIDE SEQUENCE</scope>
    <source>
        <strain evidence="1">CZ1</strain>
    </source>
</reference>
<proteinExistence type="predicted"/>
<reference evidence="1" key="1">
    <citation type="journal article" date="2023" name="Plants (Basel)">
        <title>Genomic Analysis of Leptolyngbya boryana CZ1 Reveals Efficient Carbon Fixation Modules.</title>
        <authorList>
            <person name="Bai X."/>
            <person name="Wang H."/>
            <person name="Cheng W."/>
            <person name="Wang J."/>
            <person name="Ma M."/>
            <person name="Hu H."/>
            <person name="Song Z."/>
            <person name="Ma H."/>
            <person name="Fan Y."/>
            <person name="Du C."/>
            <person name="Xu J."/>
        </authorList>
    </citation>
    <scope>NUCLEOTIDE SEQUENCE</scope>
    <source>
        <strain evidence="1">CZ1</strain>
    </source>
</reference>
<gene>
    <name evidence="1" type="ORF">Q2T42_30990</name>
</gene>
<dbReference type="AlphaFoldDB" id="A0AA96XBU5"/>
<evidence type="ECO:0000313" key="1">
    <source>
        <dbReference type="EMBL" id="WNZ49280.1"/>
    </source>
</evidence>
<dbReference type="PANTHER" id="PTHR36442">
    <property type="entry name" value="CYCLIC-DI-AMP PHOSPHODIESTERASE PGPH"/>
    <property type="match status" value="1"/>
</dbReference>
<organism evidence="1">
    <name type="scientific">Leptolyngbya boryana CZ1</name>
    <dbReference type="NCBI Taxonomy" id="3060204"/>
    <lineage>
        <taxon>Bacteria</taxon>
        <taxon>Bacillati</taxon>
        <taxon>Cyanobacteriota</taxon>
        <taxon>Cyanophyceae</taxon>
        <taxon>Leptolyngbyales</taxon>
        <taxon>Leptolyngbyaceae</taxon>
        <taxon>Leptolyngbya group</taxon>
        <taxon>Leptolyngbya</taxon>
    </lineage>
</organism>
<dbReference type="PANTHER" id="PTHR36442:SF1">
    <property type="entry name" value="CYCLIC-DI-AMP PHOSPHODIESTERASE PGPH"/>
    <property type="match status" value="1"/>
</dbReference>
<dbReference type="RefSeq" id="WP_316429106.1">
    <property type="nucleotide sequence ID" value="NZ_CP130144.1"/>
</dbReference>
<sequence length="66" mass="7639">MARRARLPKVVQAFIPEHQGTMTIAYFHHQALQRAQQDQTIIVNDEDFRYDGPAPQSRENRAFDVG</sequence>
<protein>
    <submittedName>
        <fullName evidence="1">Uncharacterized protein</fullName>
    </submittedName>
</protein>
<accession>A0AA96XBU5</accession>
<dbReference type="EMBL" id="CP130144">
    <property type="protein sequence ID" value="WNZ49280.1"/>
    <property type="molecule type" value="Genomic_DNA"/>
</dbReference>
<dbReference type="InterPro" id="IPR052722">
    <property type="entry name" value="PgpH_phosphodiesterase"/>
</dbReference>
<name>A0AA96XBU5_LEPBY</name>